<organism evidence="3">
    <name type="scientific">Arion vulgaris</name>
    <dbReference type="NCBI Taxonomy" id="1028688"/>
    <lineage>
        <taxon>Eukaryota</taxon>
        <taxon>Metazoa</taxon>
        <taxon>Spiralia</taxon>
        <taxon>Lophotrochozoa</taxon>
        <taxon>Mollusca</taxon>
        <taxon>Gastropoda</taxon>
        <taxon>Heterobranchia</taxon>
        <taxon>Euthyneura</taxon>
        <taxon>Panpulmonata</taxon>
        <taxon>Eupulmonata</taxon>
        <taxon>Stylommatophora</taxon>
        <taxon>Helicina</taxon>
        <taxon>Arionoidea</taxon>
        <taxon>Arionidae</taxon>
        <taxon>Arion</taxon>
    </lineage>
</organism>
<name>A0A0B6Y5Z3_9EUPU</name>
<protein>
    <recommendedName>
        <fullName evidence="2">CFA20 domain-containing protein</fullName>
    </recommendedName>
</protein>
<accession>A0A0B6Y5Z3</accession>
<proteinExistence type="predicted"/>
<feature type="chain" id="PRO_5002123483" description="CFA20 domain-containing protein" evidence="1">
    <location>
        <begin position="21"/>
        <end position="112"/>
    </location>
</feature>
<gene>
    <name evidence="3" type="primary">ORF14268</name>
</gene>
<keyword evidence="1" id="KW-0732">Signal</keyword>
<evidence type="ECO:0000259" key="2">
    <source>
        <dbReference type="Pfam" id="PF05018"/>
    </source>
</evidence>
<dbReference type="Pfam" id="PF05018">
    <property type="entry name" value="CFA20_dom"/>
    <property type="match status" value="1"/>
</dbReference>
<feature type="non-terminal residue" evidence="3">
    <location>
        <position position="1"/>
    </location>
</feature>
<feature type="signal peptide" evidence="1">
    <location>
        <begin position="1"/>
        <end position="20"/>
    </location>
</feature>
<evidence type="ECO:0000256" key="1">
    <source>
        <dbReference type="SAM" id="SignalP"/>
    </source>
</evidence>
<reference evidence="3" key="1">
    <citation type="submission" date="2014-12" db="EMBL/GenBank/DDBJ databases">
        <title>Insight into the proteome of Arion vulgaris.</title>
        <authorList>
            <person name="Aradska J."/>
            <person name="Bulat T."/>
            <person name="Smidak R."/>
            <person name="Sarate P."/>
            <person name="Gangsoo J."/>
            <person name="Sialana F."/>
            <person name="Bilban M."/>
            <person name="Lubec G."/>
        </authorList>
    </citation>
    <scope>NUCLEOTIDE SEQUENCE</scope>
    <source>
        <tissue evidence="3">Skin</tissue>
    </source>
</reference>
<dbReference type="InterPro" id="IPR007714">
    <property type="entry name" value="CFA20_dom"/>
</dbReference>
<dbReference type="InterPro" id="IPR040441">
    <property type="entry name" value="CFA20/CFAP20DC"/>
</dbReference>
<feature type="domain" description="CFA20" evidence="2">
    <location>
        <begin position="3"/>
        <end position="46"/>
    </location>
</feature>
<dbReference type="AlphaFoldDB" id="A0A0B6Y5Z3"/>
<feature type="non-terminal residue" evidence="3">
    <location>
        <position position="112"/>
    </location>
</feature>
<dbReference type="EMBL" id="HACG01004882">
    <property type="protein sequence ID" value="CEK51747.1"/>
    <property type="molecule type" value="Transcribed_RNA"/>
</dbReference>
<sequence>RAMWLNLVIDMVSFIGDTWTNQTFRTVDQISISANCKLRRVFTMKSQPPDSTDDDDLYGCSNTNSGELDSIPKQCQMTPSVAQQTQVLTFNKIKCAERLRSGKGPALAEQFR</sequence>
<dbReference type="PANTHER" id="PTHR12458">
    <property type="entry name" value="ORF PROTEIN"/>
    <property type="match status" value="1"/>
</dbReference>
<evidence type="ECO:0000313" key="3">
    <source>
        <dbReference type="EMBL" id="CEK51747.1"/>
    </source>
</evidence>